<dbReference type="Gene3D" id="2.170.130.10">
    <property type="entry name" value="TonB-dependent receptor, plug domain"/>
    <property type="match status" value="1"/>
</dbReference>
<keyword evidence="16" id="KW-1185">Reference proteome</keyword>
<protein>
    <submittedName>
        <fullName evidence="15">TonB-dependent receptor domain-containing protein</fullName>
    </submittedName>
</protein>
<evidence type="ECO:0000313" key="15">
    <source>
        <dbReference type="EMBL" id="MFD1782905.1"/>
    </source>
</evidence>
<dbReference type="PROSITE" id="PS01156">
    <property type="entry name" value="TONB_DEPENDENT_REC_2"/>
    <property type="match status" value="1"/>
</dbReference>
<evidence type="ECO:0000256" key="10">
    <source>
        <dbReference type="PROSITE-ProRule" id="PRU01360"/>
    </source>
</evidence>
<dbReference type="CDD" id="cd01347">
    <property type="entry name" value="ligand_gated_channel"/>
    <property type="match status" value="1"/>
</dbReference>
<keyword evidence="9 10" id="KW-0998">Cell outer membrane</keyword>
<feature type="domain" description="TonB-dependent receptor-like beta-barrel" evidence="13">
    <location>
        <begin position="176"/>
        <end position="649"/>
    </location>
</feature>
<dbReference type="EMBL" id="JBHUEY010000001">
    <property type="protein sequence ID" value="MFD1782905.1"/>
    <property type="molecule type" value="Genomic_DNA"/>
</dbReference>
<evidence type="ECO:0000256" key="11">
    <source>
        <dbReference type="PROSITE-ProRule" id="PRU10144"/>
    </source>
</evidence>
<keyword evidence="5" id="KW-0732">Signal</keyword>
<proteinExistence type="inferred from homology"/>
<dbReference type="SUPFAM" id="SSF56935">
    <property type="entry name" value="Porins"/>
    <property type="match status" value="1"/>
</dbReference>
<evidence type="ECO:0000259" key="13">
    <source>
        <dbReference type="Pfam" id="PF00593"/>
    </source>
</evidence>
<dbReference type="PANTHER" id="PTHR30069:SF53">
    <property type="entry name" value="COLICIN I RECEPTOR-RELATED"/>
    <property type="match status" value="1"/>
</dbReference>
<keyword evidence="7 12" id="KW-0798">TonB box</keyword>
<accession>A0ABW4N132</accession>
<evidence type="ECO:0000256" key="3">
    <source>
        <dbReference type="ARBA" id="ARBA00022452"/>
    </source>
</evidence>
<evidence type="ECO:0000256" key="1">
    <source>
        <dbReference type="ARBA" id="ARBA00004571"/>
    </source>
</evidence>
<keyword evidence="15" id="KW-0675">Receptor</keyword>
<dbReference type="InterPro" id="IPR000531">
    <property type="entry name" value="Beta-barrel_TonB"/>
</dbReference>
<evidence type="ECO:0000256" key="7">
    <source>
        <dbReference type="ARBA" id="ARBA00023077"/>
    </source>
</evidence>
<comment type="similarity">
    <text evidence="10 12">Belongs to the TonB-dependent receptor family.</text>
</comment>
<dbReference type="RefSeq" id="WP_377282568.1">
    <property type="nucleotide sequence ID" value="NZ_JBHRSI010000007.1"/>
</dbReference>
<feature type="short sequence motif" description="TonB C-terminal box" evidence="11">
    <location>
        <begin position="670"/>
        <end position="687"/>
    </location>
</feature>
<gene>
    <name evidence="15" type="ORF">ACFSC0_05830</name>
</gene>
<evidence type="ECO:0000256" key="6">
    <source>
        <dbReference type="ARBA" id="ARBA00023065"/>
    </source>
</evidence>
<reference evidence="16" key="1">
    <citation type="journal article" date="2019" name="Int. J. Syst. Evol. Microbiol.">
        <title>The Global Catalogue of Microorganisms (GCM) 10K type strain sequencing project: providing services to taxonomists for standard genome sequencing and annotation.</title>
        <authorList>
            <consortium name="The Broad Institute Genomics Platform"/>
            <consortium name="The Broad Institute Genome Sequencing Center for Infectious Disease"/>
            <person name="Wu L."/>
            <person name="Ma J."/>
        </authorList>
    </citation>
    <scope>NUCLEOTIDE SEQUENCE [LARGE SCALE GENOMIC DNA]</scope>
    <source>
        <strain evidence="16">DFY28</strain>
    </source>
</reference>
<keyword evidence="3 10" id="KW-1134">Transmembrane beta strand</keyword>
<evidence type="ECO:0000259" key="14">
    <source>
        <dbReference type="Pfam" id="PF07715"/>
    </source>
</evidence>
<dbReference type="InterPro" id="IPR012910">
    <property type="entry name" value="Plug_dom"/>
</dbReference>
<name>A0ABW4N132_9CAUL</name>
<keyword evidence="4 10" id="KW-0812">Transmembrane</keyword>
<dbReference type="InterPro" id="IPR036942">
    <property type="entry name" value="Beta-barrel_TonB_sf"/>
</dbReference>
<dbReference type="InterPro" id="IPR039426">
    <property type="entry name" value="TonB-dep_rcpt-like"/>
</dbReference>
<comment type="subcellular location">
    <subcellularLocation>
        <location evidence="1 10">Cell outer membrane</location>
        <topology evidence="1 10">Multi-pass membrane protein</topology>
    </subcellularLocation>
</comment>
<evidence type="ECO:0000256" key="2">
    <source>
        <dbReference type="ARBA" id="ARBA00022448"/>
    </source>
</evidence>
<keyword evidence="2 10" id="KW-0813">Transport</keyword>
<dbReference type="Gene3D" id="2.40.170.20">
    <property type="entry name" value="TonB-dependent receptor, beta-barrel domain"/>
    <property type="match status" value="1"/>
</dbReference>
<evidence type="ECO:0000256" key="8">
    <source>
        <dbReference type="ARBA" id="ARBA00023136"/>
    </source>
</evidence>
<dbReference type="PROSITE" id="PS52016">
    <property type="entry name" value="TONB_DEPENDENT_REC_3"/>
    <property type="match status" value="1"/>
</dbReference>
<dbReference type="InterPro" id="IPR037066">
    <property type="entry name" value="Plug_dom_sf"/>
</dbReference>
<keyword evidence="6" id="KW-0406">Ion transport</keyword>
<evidence type="ECO:0000256" key="5">
    <source>
        <dbReference type="ARBA" id="ARBA00022729"/>
    </source>
</evidence>
<dbReference type="InterPro" id="IPR010917">
    <property type="entry name" value="TonB_rcpt_CS"/>
</dbReference>
<organism evidence="15 16">
    <name type="scientific">Phenylobacterium terrae</name>
    <dbReference type="NCBI Taxonomy" id="2665495"/>
    <lineage>
        <taxon>Bacteria</taxon>
        <taxon>Pseudomonadati</taxon>
        <taxon>Pseudomonadota</taxon>
        <taxon>Alphaproteobacteria</taxon>
        <taxon>Caulobacterales</taxon>
        <taxon>Caulobacteraceae</taxon>
        <taxon>Phenylobacterium</taxon>
    </lineage>
</organism>
<evidence type="ECO:0000256" key="4">
    <source>
        <dbReference type="ARBA" id="ARBA00022692"/>
    </source>
</evidence>
<dbReference type="Pfam" id="PF00593">
    <property type="entry name" value="TonB_dep_Rec_b-barrel"/>
    <property type="match status" value="1"/>
</dbReference>
<dbReference type="Proteomes" id="UP001597237">
    <property type="component" value="Unassembled WGS sequence"/>
</dbReference>
<dbReference type="PANTHER" id="PTHR30069">
    <property type="entry name" value="TONB-DEPENDENT OUTER MEMBRANE RECEPTOR"/>
    <property type="match status" value="1"/>
</dbReference>
<keyword evidence="8 10" id="KW-0472">Membrane</keyword>
<evidence type="ECO:0000256" key="12">
    <source>
        <dbReference type="RuleBase" id="RU003357"/>
    </source>
</evidence>
<sequence length="687" mass="74375">MADDAGPPTEVDGVVVTAAGYEQQVVEAPASISVIAREDIQQMRASSLAEVLSSVEGVDVGGAVGKTGGLDISIRGMGSDYTLILIDGRRQNTAGSVTPNGFGETATSFLPPVSAIDRVEVVRGPMSTLYGSDAMGGVVNIITRRPSDRWTGTASVNGTLQGDREFGDMWGGDFYVTGPIADTPLGLALRGGYAKREASELTFGRADGSQAPVTGFGRSATEAEIWSLGGRLSLMAFEDHDLWIDVDVARQWYDNSAGQMGTNTTAGGYADALEFNRDQYLLAHNWRLPFGVLESTLSRGVTETVGRLIPPGVPGAGGPRELKSTNDIFDTKLFTSWGDHTLSLGGQYWDAEMIDGVAPETFEHVQWAVFAEDTWRLTEALSLTVGARHDDHSKFGSHFSPRAYLVWNATDAWTVKGGISKGFKTPRLEQLAEGINGFGRQGQLPLLGTPTLMPETSVSSELVVYYDAGGPLTAQATLFNNEFEDKIATGQPVANCTFGLTRAQYDAGGYPTSGCVDVGFWPTHATFGQSVNIDEAVTRGLEAAVRFEASEAWSLSANYTFTESEQKSGPAKGKPLTDTPRHMINGRVAWRPTERLTAWLSGEYRSERYRGEGAARDALGDYKAYELFHLGGSYQLTENVRLNAAVYNLFDKDFVRLLPYGTPVQYAPEYTNNQEPRRLWVGVNVEF</sequence>
<feature type="domain" description="TonB-dependent receptor plug" evidence="14">
    <location>
        <begin position="26"/>
        <end position="138"/>
    </location>
</feature>
<dbReference type="Pfam" id="PF07715">
    <property type="entry name" value="Plug"/>
    <property type="match status" value="1"/>
</dbReference>
<comment type="caution">
    <text evidence="15">The sequence shown here is derived from an EMBL/GenBank/DDBJ whole genome shotgun (WGS) entry which is preliminary data.</text>
</comment>
<evidence type="ECO:0000313" key="16">
    <source>
        <dbReference type="Proteomes" id="UP001597237"/>
    </source>
</evidence>
<evidence type="ECO:0000256" key="9">
    <source>
        <dbReference type="ARBA" id="ARBA00023237"/>
    </source>
</evidence>